<reference evidence="1" key="2">
    <citation type="submission" date="2025-09" db="UniProtKB">
        <authorList>
            <consortium name="Ensembl"/>
        </authorList>
    </citation>
    <scope>IDENTIFICATION</scope>
</reference>
<protein>
    <submittedName>
        <fullName evidence="1">Uncharacterized protein</fullName>
    </submittedName>
</protein>
<dbReference type="PANTHER" id="PTHR21534:SF0">
    <property type="entry name" value="KATANIN-INTERACTING PROTEIN"/>
    <property type="match status" value="1"/>
</dbReference>
<dbReference type="GeneTree" id="ENSGT00390000004566"/>
<dbReference type="PANTHER" id="PTHR21534">
    <property type="entry name" value="KATANIN-INTERACTING PROTEIN"/>
    <property type="match status" value="1"/>
</dbReference>
<sequence>MMRPSNFLPPLFGTQLLVDDLLVYNGILDLVSHLVPGILPTCEPVVPHHTFLFTEDEKICRQERSTMVSNQMEDQEVRLTNERQLISSSRKKQQGAADPGWPTLIALVSRDGKGCRLVAFPAMARSFFKWVKTSQLRALFSPHQLFVLKPAFRIKDHCGEPDSEERTGWPAFYCPFVAQEERAACTTGTQFLTGIMRGTLGGNELAVGAAETIRSTSVTCRLIIVLFASPSHKRLWLNSSRLGCVMWKGDMQQPRLVRKLERRGAFFNFHREP</sequence>
<accession>A0A8C7DV67</accession>
<dbReference type="AlphaFoldDB" id="A0A8C7DV67"/>
<dbReference type="Ensembl" id="ENSNNAT00000011392.1">
    <property type="protein sequence ID" value="ENSNNAP00000010888.1"/>
    <property type="gene ID" value="ENSNNAG00000007271.1"/>
</dbReference>
<keyword evidence="2" id="KW-1185">Reference proteome</keyword>
<reference evidence="1" key="1">
    <citation type="submission" date="2025-08" db="UniProtKB">
        <authorList>
            <consortium name="Ensembl"/>
        </authorList>
    </citation>
    <scope>IDENTIFICATION</scope>
</reference>
<proteinExistence type="predicted"/>
<dbReference type="InterPro" id="IPR026704">
    <property type="entry name" value="KATNIP"/>
</dbReference>
<organism evidence="1 2">
    <name type="scientific">Naja naja</name>
    <name type="common">Indian cobra</name>
    <dbReference type="NCBI Taxonomy" id="35670"/>
    <lineage>
        <taxon>Eukaryota</taxon>
        <taxon>Metazoa</taxon>
        <taxon>Chordata</taxon>
        <taxon>Craniata</taxon>
        <taxon>Vertebrata</taxon>
        <taxon>Euteleostomi</taxon>
        <taxon>Lepidosauria</taxon>
        <taxon>Squamata</taxon>
        <taxon>Bifurcata</taxon>
        <taxon>Unidentata</taxon>
        <taxon>Episquamata</taxon>
        <taxon>Toxicofera</taxon>
        <taxon>Serpentes</taxon>
        <taxon>Colubroidea</taxon>
        <taxon>Elapidae</taxon>
        <taxon>Elapinae</taxon>
        <taxon>Naja</taxon>
    </lineage>
</organism>
<dbReference type="Proteomes" id="UP000694559">
    <property type="component" value="Unplaced"/>
</dbReference>
<dbReference type="OrthoDB" id="304622at2759"/>
<name>A0A8C7DV67_NAJNA</name>
<evidence type="ECO:0000313" key="2">
    <source>
        <dbReference type="Proteomes" id="UP000694559"/>
    </source>
</evidence>
<evidence type="ECO:0000313" key="1">
    <source>
        <dbReference type="Ensembl" id="ENSNNAP00000010888.1"/>
    </source>
</evidence>